<dbReference type="CDD" id="cd20071">
    <property type="entry name" value="SET_SMYD"/>
    <property type="match status" value="1"/>
</dbReference>
<evidence type="ECO:0000313" key="3">
    <source>
        <dbReference type="EMBL" id="TVY93518.1"/>
    </source>
</evidence>
<dbReference type="InterPro" id="IPR053209">
    <property type="entry name" value="Gramillin-biosynth_MTr"/>
</dbReference>
<dbReference type="AlphaFoldDB" id="A0A559MKN1"/>
<dbReference type="GO" id="GO:0032259">
    <property type="term" value="P:methylation"/>
    <property type="evidence" value="ECO:0007669"/>
    <property type="project" value="UniProtKB-KW"/>
</dbReference>
<dbReference type="InterPro" id="IPR001214">
    <property type="entry name" value="SET_dom"/>
</dbReference>
<dbReference type="InterPro" id="IPR011990">
    <property type="entry name" value="TPR-like_helical_dom_sf"/>
</dbReference>
<comment type="caution">
    <text evidence="3">The sequence shown here is derived from an EMBL/GenBank/DDBJ whole genome shotgun (WGS) entry which is preliminary data.</text>
</comment>
<dbReference type="Proteomes" id="UP000315522">
    <property type="component" value="Unassembled WGS sequence"/>
</dbReference>
<evidence type="ECO:0000313" key="4">
    <source>
        <dbReference type="Proteomes" id="UP000315522"/>
    </source>
</evidence>
<sequence length="753" mass="84982">MSSTLDPKDDYYDQLAQVLTTQKTATQNAFRRKGERPNDIPPRTQAVNEFKMAAMNNSMRNMKVMKTGQHLMQTTVIGSPYAPSVASFKDLKKVMLKDLAVETNHRGSYLLLRFICPAMRMTAIMNVAEDEAGTVMPFALYFQDPETTRTAESILKEKGIIILKEPYFKVGTNGQYAVRVDQPTDIIWLSEDDPRVPKKWRTTSASAPKTAEYWKKKGNDLVGVGNFFDAIELYQRALRSSPNQEEAEILHNNKALANLRIEAFDSALDDVSFIANPEDRSEKGLYRGALALYGLRRFKEALEMMEILVRKYPESAPGKCELDRTRLRVAEQESGVYDFKALYKATKFRPPLMDNASYSGPIEVRNSPGRGRGLFITRPVKAGELLLCEKAFSYCFAALPEEMWKANSKSISQSSFLIDVPGNSTTVGTHADLIRNVSNKLARNPSLGPSFGDLAHRKYQGIACTSVDGSPVVDTFLVANIIHINCFSCPLTSRDMLDDPELNRASEYKAVKQHKSSMLRTTGIWTLASYINHSCDPTTKRSFIGDLQIVRAARDMSEYTELSFKYIDRAEDMDKKLSDGWGFHCDCVLCVEDRDVSNAVKIQRRQLIKSFSAPNTSNKRKKDIIKELGKTFQRPPSEVPRIELWDLHFSLVNDFAKRAVGEKVVDHVLAAFQSIGFDIEGVQGFPSQTSRIVVKRWGYPHQGATSAWLTLRNVFKSYGMDELAEQAKEFARITWMLQVGEDTTFVYDNPTKE</sequence>
<accession>A0A559MKN1</accession>
<dbReference type="GO" id="GO:0008168">
    <property type="term" value="F:methyltransferase activity"/>
    <property type="evidence" value="ECO:0007669"/>
    <property type="project" value="UniProtKB-KW"/>
</dbReference>
<dbReference type="Pfam" id="PF13432">
    <property type="entry name" value="TPR_16"/>
    <property type="match status" value="1"/>
</dbReference>
<keyword evidence="3" id="KW-0808">Transferase</keyword>
<name>A0A559MKN1_9HELO</name>
<dbReference type="PANTHER" id="PTHR47643:SF2">
    <property type="entry name" value="TPR DOMAIN PROTEIN (AFU_ORTHOLOGUE AFUA_5G12710)"/>
    <property type="match status" value="1"/>
</dbReference>
<gene>
    <name evidence="3" type="primary">Smyd3</name>
    <name evidence="3" type="ORF">LAWI1_G004165</name>
</gene>
<reference evidence="3 4" key="1">
    <citation type="submission" date="2018-05" db="EMBL/GenBank/DDBJ databases">
        <title>Genome sequencing and assembly of the regulated plant pathogen Lachnellula willkommii and related sister species for the development of diagnostic species identification markers.</title>
        <authorList>
            <person name="Giroux E."/>
            <person name="Bilodeau G."/>
        </authorList>
    </citation>
    <scope>NUCLEOTIDE SEQUENCE [LARGE SCALE GENOMIC DNA]</scope>
    <source>
        <strain evidence="3 4">CBS 172.35</strain>
    </source>
</reference>
<dbReference type="InterPro" id="IPR046341">
    <property type="entry name" value="SET_dom_sf"/>
</dbReference>
<dbReference type="Gene3D" id="1.25.40.10">
    <property type="entry name" value="Tetratricopeptide repeat domain"/>
    <property type="match status" value="1"/>
</dbReference>
<keyword evidence="1" id="KW-0802">TPR repeat</keyword>
<evidence type="ECO:0000259" key="2">
    <source>
        <dbReference type="PROSITE" id="PS50280"/>
    </source>
</evidence>
<feature type="domain" description="SET" evidence="2">
    <location>
        <begin position="360"/>
        <end position="567"/>
    </location>
</feature>
<dbReference type="InterPro" id="IPR019734">
    <property type="entry name" value="TPR_rpt"/>
</dbReference>
<dbReference type="PROSITE" id="PS50280">
    <property type="entry name" value="SET"/>
    <property type="match status" value="1"/>
</dbReference>
<dbReference type="Gene3D" id="2.170.270.10">
    <property type="entry name" value="SET domain"/>
    <property type="match status" value="1"/>
</dbReference>
<dbReference type="Pfam" id="PF00856">
    <property type="entry name" value="SET"/>
    <property type="match status" value="1"/>
</dbReference>
<organism evidence="3 4">
    <name type="scientific">Lachnellula willkommii</name>
    <dbReference type="NCBI Taxonomy" id="215461"/>
    <lineage>
        <taxon>Eukaryota</taxon>
        <taxon>Fungi</taxon>
        <taxon>Dikarya</taxon>
        <taxon>Ascomycota</taxon>
        <taxon>Pezizomycotina</taxon>
        <taxon>Leotiomycetes</taxon>
        <taxon>Helotiales</taxon>
        <taxon>Lachnaceae</taxon>
        <taxon>Lachnellula</taxon>
    </lineage>
</organism>
<dbReference type="PANTHER" id="PTHR47643">
    <property type="entry name" value="TPR DOMAIN PROTEIN (AFU_ORTHOLOGUE AFUA_5G12710)"/>
    <property type="match status" value="1"/>
</dbReference>
<evidence type="ECO:0000256" key="1">
    <source>
        <dbReference type="PROSITE-ProRule" id="PRU00339"/>
    </source>
</evidence>
<feature type="repeat" description="TPR" evidence="1">
    <location>
        <begin position="211"/>
        <end position="244"/>
    </location>
</feature>
<dbReference type="EMBL" id="QGML01000120">
    <property type="protein sequence ID" value="TVY93518.1"/>
    <property type="molecule type" value="Genomic_DNA"/>
</dbReference>
<proteinExistence type="predicted"/>
<dbReference type="SUPFAM" id="SSF48452">
    <property type="entry name" value="TPR-like"/>
    <property type="match status" value="1"/>
</dbReference>
<keyword evidence="3" id="KW-0489">Methyltransferase</keyword>
<keyword evidence="4" id="KW-1185">Reference proteome</keyword>
<protein>
    <submittedName>
        <fullName evidence="3">Histone-lysine N-methyltransferase</fullName>
    </submittedName>
</protein>
<dbReference type="SUPFAM" id="SSF82199">
    <property type="entry name" value="SET domain"/>
    <property type="match status" value="1"/>
</dbReference>
<dbReference type="PROSITE" id="PS50005">
    <property type="entry name" value="TPR"/>
    <property type="match status" value="1"/>
</dbReference>